<feature type="compositionally biased region" description="Polar residues" evidence="1">
    <location>
        <begin position="142"/>
        <end position="151"/>
    </location>
</feature>
<dbReference type="EMBL" id="HE575323">
    <property type="protein sequence ID" value="CCC93539.1"/>
    <property type="molecule type" value="Genomic_DNA"/>
</dbReference>
<dbReference type="VEuPathDB" id="TriTrypDB:TcIL3000_10_3000"/>
<name>G0UVX3_TRYCI</name>
<feature type="region of interest" description="Disordered" evidence="1">
    <location>
        <begin position="1"/>
        <end position="98"/>
    </location>
</feature>
<reference evidence="2" key="1">
    <citation type="journal article" date="2012" name="Proc. Natl. Acad. Sci. U.S.A.">
        <title>Antigenic diversity is generated by distinct evolutionary mechanisms in African trypanosome species.</title>
        <authorList>
            <person name="Jackson A.P."/>
            <person name="Berry A."/>
            <person name="Aslett M."/>
            <person name="Allison H.C."/>
            <person name="Burton P."/>
            <person name="Vavrova-Anderson J."/>
            <person name="Brown R."/>
            <person name="Browne H."/>
            <person name="Corton N."/>
            <person name="Hauser H."/>
            <person name="Gamble J."/>
            <person name="Gilderthorp R."/>
            <person name="Marcello L."/>
            <person name="McQuillan J."/>
            <person name="Otto T.D."/>
            <person name="Quail M.A."/>
            <person name="Sanders M.J."/>
            <person name="van Tonder A."/>
            <person name="Ginger M.L."/>
            <person name="Field M.C."/>
            <person name="Barry J.D."/>
            <person name="Hertz-Fowler C."/>
            <person name="Berriman M."/>
        </authorList>
    </citation>
    <scope>NUCLEOTIDE SEQUENCE</scope>
    <source>
        <strain evidence="2">IL3000</strain>
    </source>
</reference>
<feature type="compositionally biased region" description="Low complexity" evidence="1">
    <location>
        <begin position="29"/>
        <end position="47"/>
    </location>
</feature>
<feature type="compositionally biased region" description="Low complexity" evidence="1">
    <location>
        <begin position="78"/>
        <end position="89"/>
    </location>
</feature>
<feature type="compositionally biased region" description="Acidic residues" evidence="1">
    <location>
        <begin position="180"/>
        <end position="191"/>
    </location>
</feature>
<evidence type="ECO:0000313" key="2">
    <source>
        <dbReference type="EMBL" id="CCC93539.1"/>
    </source>
</evidence>
<accession>G0UVX3</accession>
<proteinExistence type="predicted"/>
<feature type="compositionally biased region" description="Basic and acidic residues" evidence="1">
    <location>
        <begin position="1"/>
        <end position="11"/>
    </location>
</feature>
<protein>
    <submittedName>
        <fullName evidence="2">Uncharacterized protein</fullName>
    </submittedName>
</protein>
<sequence length="454" mass="47732">MSDDISVEHACEQGTGSEELRANSQNQNDISSGSSDQAAADAPFVAVDADDNVCGERESQQSEGSVSTHDGGGGHQGQRGASQGGRDSSNNAVGSAHTDSRLSAAIGESQLESVPVNNLEWEDGFGDFMGAAPSSARITSGTILTGETGTADNKAANTLGMPMQDSAQPGSGVAGAHGDDGDDGDWMEFEDSTIATPAPPQPQPSATCTTRLTSNNEFSGKVISLLGTSDDVNLEEEFNITLLTTQLMALTGCTVGSSSNATQANFRTNKWVENVSSGSQGNYASGDIVTAMMEALSFRRLKSNNEKRYGLQGVGNLFVAHECSAAARRLLEVPQSSQHENVGLLGNHFAEERWHVVGETDPITAVRIAELHNVRFFSSSRSVLMDPSTFQSWEEPKGPVPVSDIIAKVKALNAERKSQQGGSQPAHVWEARPLLPTPCIGGSVSQAPSLRLPL</sequence>
<organism evidence="2">
    <name type="scientific">Trypanosoma congolense (strain IL3000)</name>
    <dbReference type="NCBI Taxonomy" id="1068625"/>
    <lineage>
        <taxon>Eukaryota</taxon>
        <taxon>Discoba</taxon>
        <taxon>Euglenozoa</taxon>
        <taxon>Kinetoplastea</taxon>
        <taxon>Metakinetoplastina</taxon>
        <taxon>Trypanosomatida</taxon>
        <taxon>Trypanosomatidae</taxon>
        <taxon>Trypanosoma</taxon>
        <taxon>Nannomonas</taxon>
    </lineage>
</organism>
<feature type="region of interest" description="Disordered" evidence="1">
    <location>
        <begin position="142"/>
        <end position="207"/>
    </location>
</feature>
<gene>
    <name evidence="2" type="ORF">TCIL3000_10_3000</name>
</gene>
<evidence type="ECO:0000256" key="1">
    <source>
        <dbReference type="SAM" id="MobiDB-lite"/>
    </source>
</evidence>
<dbReference type="AlphaFoldDB" id="G0UVX3"/>